<name>A0A934WMI6_9BURK</name>
<organism evidence="2 3">
    <name type="scientific">Ramlibacter ginsenosidimutans</name>
    <dbReference type="NCBI Taxonomy" id="502333"/>
    <lineage>
        <taxon>Bacteria</taxon>
        <taxon>Pseudomonadati</taxon>
        <taxon>Pseudomonadota</taxon>
        <taxon>Betaproteobacteria</taxon>
        <taxon>Burkholderiales</taxon>
        <taxon>Comamonadaceae</taxon>
        <taxon>Ramlibacter</taxon>
    </lineage>
</organism>
<feature type="signal peptide" evidence="1">
    <location>
        <begin position="1"/>
        <end position="26"/>
    </location>
</feature>
<accession>A0A934WMI6</accession>
<proteinExistence type="predicted"/>
<dbReference type="RefSeq" id="WP_201170159.1">
    <property type="nucleotide sequence ID" value="NZ_JAEPWM010000003.1"/>
</dbReference>
<evidence type="ECO:0000256" key="1">
    <source>
        <dbReference type="SAM" id="SignalP"/>
    </source>
</evidence>
<dbReference type="EMBL" id="JAEPWM010000003">
    <property type="protein sequence ID" value="MBK6006543.1"/>
    <property type="molecule type" value="Genomic_DNA"/>
</dbReference>
<evidence type="ECO:0000313" key="2">
    <source>
        <dbReference type="EMBL" id="MBK6006543.1"/>
    </source>
</evidence>
<keyword evidence="3" id="KW-1185">Reference proteome</keyword>
<reference evidence="2" key="1">
    <citation type="journal article" date="2012" name="J. Microbiol. Biotechnol.">
        <title>Ramlibacter ginsenosidimutans sp. nov., with ginsenoside-converting activity.</title>
        <authorList>
            <person name="Wang L."/>
            <person name="An D.S."/>
            <person name="Kim S.G."/>
            <person name="Jin F.X."/>
            <person name="Kim S.C."/>
            <person name="Lee S.T."/>
            <person name="Im W.T."/>
        </authorList>
    </citation>
    <scope>NUCLEOTIDE SEQUENCE</scope>
    <source>
        <strain evidence="2">KACC 17527</strain>
    </source>
</reference>
<dbReference type="AlphaFoldDB" id="A0A934WMI6"/>
<dbReference type="Proteomes" id="UP000630528">
    <property type="component" value="Unassembled WGS sequence"/>
</dbReference>
<keyword evidence="1" id="KW-0732">Signal</keyword>
<gene>
    <name evidence="2" type="ORF">JJB11_10610</name>
</gene>
<protein>
    <recommendedName>
        <fullName evidence="4">DUF2066 domain-containing protein</fullName>
    </recommendedName>
</protein>
<reference evidence="2" key="2">
    <citation type="submission" date="2021-01" db="EMBL/GenBank/DDBJ databases">
        <authorList>
            <person name="Kang M."/>
        </authorList>
    </citation>
    <scope>NUCLEOTIDE SEQUENCE</scope>
    <source>
        <strain evidence="2">KACC 17527</strain>
    </source>
</reference>
<evidence type="ECO:0008006" key="4">
    <source>
        <dbReference type="Google" id="ProtNLM"/>
    </source>
</evidence>
<sequence>MSRFPVLQASRIALAALLLATASAHAADDAVKHLAPGFTARPANSRLLVLPADMELYSMSAGGVNEPREDWTRAAERNFVAALAEERKRLGPQVTVMDAAQADDFADVITLHRAVADAIALHHNGGLMELATKGDRLEWSLGEAVKPLRERTGADYALFTWVRDSYASNERKAAMVALALLGAISFGGEQQGYASLVDLRTGQVVWFNQLDRMWGDLREPAPAAETLQALLKDFPGLQQGGTP</sequence>
<evidence type="ECO:0000313" key="3">
    <source>
        <dbReference type="Proteomes" id="UP000630528"/>
    </source>
</evidence>
<feature type="chain" id="PRO_5037021509" description="DUF2066 domain-containing protein" evidence="1">
    <location>
        <begin position="27"/>
        <end position="243"/>
    </location>
</feature>
<comment type="caution">
    <text evidence="2">The sequence shown here is derived from an EMBL/GenBank/DDBJ whole genome shotgun (WGS) entry which is preliminary data.</text>
</comment>